<name>A0ABD2PPW2_9PLAT</name>
<reference evidence="2 3" key="1">
    <citation type="submission" date="2024-11" db="EMBL/GenBank/DDBJ databases">
        <title>Adaptive evolution of stress response genes in parasites aligns with host niche diversity.</title>
        <authorList>
            <person name="Hahn C."/>
            <person name="Resl P."/>
        </authorList>
    </citation>
    <scope>NUCLEOTIDE SEQUENCE [LARGE SCALE GENOMIC DNA]</scope>
    <source>
        <strain evidence="2">EGGRZ-B1_66</strain>
        <tissue evidence="2">Body</tissue>
    </source>
</reference>
<feature type="compositionally biased region" description="Polar residues" evidence="1">
    <location>
        <begin position="1"/>
        <end position="17"/>
    </location>
</feature>
<organism evidence="2 3">
    <name type="scientific">Cichlidogyrus casuarinus</name>
    <dbReference type="NCBI Taxonomy" id="1844966"/>
    <lineage>
        <taxon>Eukaryota</taxon>
        <taxon>Metazoa</taxon>
        <taxon>Spiralia</taxon>
        <taxon>Lophotrochozoa</taxon>
        <taxon>Platyhelminthes</taxon>
        <taxon>Monogenea</taxon>
        <taxon>Monopisthocotylea</taxon>
        <taxon>Dactylogyridea</taxon>
        <taxon>Ancyrocephalidae</taxon>
        <taxon>Cichlidogyrus</taxon>
    </lineage>
</organism>
<comment type="caution">
    <text evidence="2">The sequence shown here is derived from an EMBL/GenBank/DDBJ whole genome shotgun (WGS) entry which is preliminary data.</text>
</comment>
<feature type="compositionally biased region" description="Low complexity" evidence="1">
    <location>
        <begin position="347"/>
        <end position="360"/>
    </location>
</feature>
<dbReference type="EMBL" id="JBJKFK010003794">
    <property type="protein sequence ID" value="KAL3309548.1"/>
    <property type="molecule type" value="Genomic_DNA"/>
</dbReference>
<dbReference type="AlphaFoldDB" id="A0ABD2PPW2"/>
<accession>A0ABD2PPW2</accession>
<gene>
    <name evidence="2" type="ORF">Ciccas_011905</name>
</gene>
<keyword evidence="3" id="KW-1185">Reference proteome</keyword>
<protein>
    <submittedName>
        <fullName evidence="2">Uncharacterized protein</fullName>
    </submittedName>
</protein>
<evidence type="ECO:0000256" key="1">
    <source>
        <dbReference type="SAM" id="MobiDB-lite"/>
    </source>
</evidence>
<evidence type="ECO:0000313" key="3">
    <source>
        <dbReference type="Proteomes" id="UP001626550"/>
    </source>
</evidence>
<feature type="non-terminal residue" evidence="2">
    <location>
        <position position="1"/>
    </location>
</feature>
<feature type="compositionally biased region" description="Basic residues" evidence="1">
    <location>
        <begin position="328"/>
        <end position="338"/>
    </location>
</feature>
<sequence length="474" mass="53612">SDSALDSSGIGNSSYLESSMSNKKTDKTKKHKKSRRQSKRELEEIVWEKHADLFEYEKAPNGILSAAPTSEMQQYISTKHHIKGSGEFRLLSTRAILKKGSVPWSVKARLLNVPYSQLQYCYIMPNSPEVLCMACTRSTVEEARYEYVRFEKTHQAEDCLSQLTRLGYGVNAMPEEAVHSPSNSSTPESVVSPKSLFDGECEFRQFDMRLFSEFPSELPQEVQDSLKDDHLDEKAHMTSFEDGVVITKDKSHSAKRLWSTNFTRVHRLYVDKKNERQFIFTVDDENNHPNHYNLVRMAKSHRDHEKMLRAYENRGGVVKTISSDGHSQFHHPDHHKKSPATTRANRAVSSGSDDSADSVSGSVMSLALSPVQSPPVIHMAQAPAVRSAYVPQEPSRDKKKAYSDANGFSTMKLRDLKHPLKPKYSINSKSELVSMPREDAANWDVKYTTIRNDPKGVEVDESGSIILFVARRIA</sequence>
<feature type="compositionally biased region" description="Basic residues" evidence="1">
    <location>
        <begin position="26"/>
        <end position="38"/>
    </location>
</feature>
<evidence type="ECO:0000313" key="2">
    <source>
        <dbReference type="EMBL" id="KAL3309548.1"/>
    </source>
</evidence>
<feature type="region of interest" description="Disordered" evidence="1">
    <location>
        <begin position="1"/>
        <end position="41"/>
    </location>
</feature>
<proteinExistence type="predicted"/>
<dbReference type="Proteomes" id="UP001626550">
    <property type="component" value="Unassembled WGS sequence"/>
</dbReference>
<feature type="region of interest" description="Disordered" evidence="1">
    <location>
        <begin position="322"/>
        <end position="360"/>
    </location>
</feature>